<dbReference type="EMBL" id="KZ613961">
    <property type="protein sequence ID" value="PMD31669.1"/>
    <property type="molecule type" value="Genomic_DNA"/>
</dbReference>
<dbReference type="GO" id="GO:0003677">
    <property type="term" value="F:DNA binding"/>
    <property type="evidence" value="ECO:0007669"/>
    <property type="project" value="InterPro"/>
</dbReference>
<evidence type="ECO:0000259" key="4">
    <source>
        <dbReference type="PROSITE" id="PS50048"/>
    </source>
</evidence>
<dbReference type="InterPro" id="IPR001138">
    <property type="entry name" value="Zn2Cys6_DnaBD"/>
</dbReference>
<feature type="compositionally biased region" description="Low complexity" evidence="3">
    <location>
        <begin position="114"/>
        <end position="129"/>
    </location>
</feature>
<feature type="domain" description="Zn(2)-C6 fungal-type" evidence="4">
    <location>
        <begin position="19"/>
        <end position="51"/>
    </location>
</feature>
<keyword evidence="1" id="KW-0479">Metal-binding</keyword>
<dbReference type="SMART" id="SM00906">
    <property type="entry name" value="Fungal_trans"/>
    <property type="match status" value="1"/>
</dbReference>
<dbReference type="CDD" id="cd00067">
    <property type="entry name" value="GAL4"/>
    <property type="match status" value="1"/>
</dbReference>
<accession>A0A2J6QZK8</accession>
<evidence type="ECO:0000256" key="3">
    <source>
        <dbReference type="SAM" id="MobiDB-lite"/>
    </source>
</evidence>
<organism evidence="5 6">
    <name type="scientific">Hyaloscypha variabilis (strain UAMH 11265 / GT02V1 / F)</name>
    <name type="common">Meliniomyces variabilis</name>
    <dbReference type="NCBI Taxonomy" id="1149755"/>
    <lineage>
        <taxon>Eukaryota</taxon>
        <taxon>Fungi</taxon>
        <taxon>Dikarya</taxon>
        <taxon>Ascomycota</taxon>
        <taxon>Pezizomycotina</taxon>
        <taxon>Leotiomycetes</taxon>
        <taxon>Helotiales</taxon>
        <taxon>Hyaloscyphaceae</taxon>
        <taxon>Hyaloscypha</taxon>
        <taxon>Hyaloscypha variabilis</taxon>
    </lineage>
</organism>
<evidence type="ECO:0000256" key="1">
    <source>
        <dbReference type="ARBA" id="ARBA00022723"/>
    </source>
</evidence>
<dbReference type="InterPro" id="IPR052761">
    <property type="entry name" value="Fungal_Detox/Toxin_TFs"/>
</dbReference>
<evidence type="ECO:0000313" key="6">
    <source>
        <dbReference type="Proteomes" id="UP000235786"/>
    </source>
</evidence>
<evidence type="ECO:0000256" key="2">
    <source>
        <dbReference type="ARBA" id="ARBA00023242"/>
    </source>
</evidence>
<name>A0A2J6QZK8_HYAVF</name>
<gene>
    <name evidence="5" type="ORF">L207DRAFT_471687</name>
</gene>
<proteinExistence type="predicted"/>
<dbReference type="GO" id="GO:0006351">
    <property type="term" value="P:DNA-templated transcription"/>
    <property type="evidence" value="ECO:0007669"/>
    <property type="project" value="InterPro"/>
</dbReference>
<dbReference type="PANTHER" id="PTHR47425:SF3">
    <property type="entry name" value="ZN(II)2CYS6 TRANSCRIPTION FACTOR (EUROFUNG)"/>
    <property type="match status" value="1"/>
</dbReference>
<keyword evidence="6" id="KW-1185">Reference proteome</keyword>
<dbReference type="Gene3D" id="4.10.240.10">
    <property type="entry name" value="Zn(2)-C6 fungal-type DNA-binding domain"/>
    <property type="match status" value="1"/>
</dbReference>
<dbReference type="SMART" id="SM00066">
    <property type="entry name" value="GAL4"/>
    <property type="match status" value="1"/>
</dbReference>
<dbReference type="STRING" id="1149755.A0A2J6QZK8"/>
<dbReference type="PANTHER" id="PTHR47425">
    <property type="entry name" value="FARB-RELATED"/>
    <property type="match status" value="1"/>
</dbReference>
<feature type="compositionally biased region" description="Basic residues" evidence="3">
    <location>
        <begin position="54"/>
        <end position="63"/>
    </location>
</feature>
<dbReference type="Pfam" id="PF04082">
    <property type="entry name" value="Fungal_trans"/>
    <property type="match status" value="1"/>
</dbReference>
<keyword evidence="2" id="KW-0539">Nucleus</keyword>
<dbReference type="SUPFAM" id="SSF57701">
    <property type="entry name" value="Zn2/Cys6 DNA-binding domain"/>
    <property type="match status" value="1"/>
</dbReference>
<dbReference type="InterPro" id="IPR036864">
    <property type="entry name" value="Zn2-C6_fun-type_DNA-bd_sf"/>
</dbReference>
<dbReference type="OrthoDB" id="4161332at2759"/>
<feature type="compositionally biased region" description="Polar residues" evidence="3">
    <location>
        <begin position="103"/>
        <end position="113"/>
    </location>
</feature>
<feature type="region of interest" description="Disordered" evidence="3">
    <location>
        <begin position="98"/>
        <end position="144"/>
    </location>
</feature>
<dbReference type="Pfam" id="PF00172">
    <property type="entry name" value="Zn_clus"/>
    <property type="match status" value="1"/>
</dbReference>
<dbReference type="Proteomes" id="UP000235786">
    <property type="component" value="Unassembled WGS sequence"/>
</dbReference>
<dbReference type="InterPro" id="IPR007219">
    <property type="entry name" value="XnlR_reg_dom"/>
</dbReference>
<sequence>MVGIDDDEPRARIRRSAVACRRCNARKVRCNVATAGPPCANCQHDGIDCEILPRKRHGPRRKQQLNSAQSRDESHPSSLQEEGPVSLEKQLLEPPSALRIPAPSSQSLQQYHQTPPASAPSSTESPATAYHAASTQEADETEDSGALAVALDAPSAPRPGGNPSQIYIGDQQGPANLIFSLCNGASLTGTHFLVPRLATRKQKPEDLAYLQLKGCFSLPAQSVSNELVRCYFSHVHPFLPILDAHQFLGKFANLDCRNLSVLLMWSMFFAAANFVEPSVLQEAGYHSRKAMKRAMYQRAKHLYDSDYEEDKISLIQSVILMAFWYSDTEDRTGAYHWIGIAISLCQSLGLHRNSELNISKHRLPPAQQSVLRRIWWSCVLRDRWLSLGMGRPMRINPVDCEVPMPSVGDAIRELESIPVQIRQEYIPIDSEWLASLWVKLISISDLLGKIIDVFYKPKRPLPNKTVLEQYENELLQLIVRMDTTVCKDSISILHAYQYQLFYEAIDVVLHRPYIMNGTSLAEADSWQGDCHRKAKAAAARTNTVLESLIDLDMIKFLKPMTITTLIPAMQIHLIELSSPTPLFRRFGNHKFQLCMMILSELRSTYWGADAVYKLFEHALARVQKPDSPTNSSYKAARSDSNTALLQQTPASVEFPPTQHDIGAGDLQSYSNPDWFMWDENNPFSIVPDEVSQQFTSLGWEQNNGSTNFLDGINSVLSLEQFNSQCLDMGPT</sequence>
<feature type="region of interest" description="Disordered" evidence="3">
    <location>
        <begin position="53"/>
        <end position="85"/>
    </location>
</feature>
<dbReference type="CDD" id="cd12148">
    <property type="entry name" value="fungal_TF_MHR"/>
    <property type="match status" value="1"/>
</dbReference>
<dbReference type="PROSITE" id="PS50048">
    <property type="entry name" value="ZN2_CY6_FUNGAL_2"/>
    <property type="match status" value="1"/>
</dbReference>
<reference evidence="5 6" key="1">
    <citation type="submission" date="2016-04" db="EMBL/GenBank/DDBJ databases">
        <title>A degradative enzymes factory behind the ericoid mycorrhizal symbiosis.</title>
        <authorList>
            <consortium name="DOE Joint Genome Institute"/>
            <person name="Martino E."/>
            <person name="Morin E."/>
            <person name="Grelet G."/>
            <person name="Kuo A."/>
            <person name="Kohler A."/>
            <person name="Daghino S."/>
            <person name="Barry K."/>
            <person name="Choi C."/>
            <person name="Cichocki N."/>
            <person name="Clum A."/>
            <person name="Copeland A."/>
            <person name="Hainaut M."/>
            <person name="Haridas S."/>
            <person name="Labutti K."/>
            <person name="Lindquist E."/>
            <person name="Lipzen A."/>
            <person name="Khouja H.-R."/>
            <person name="Murat C."/>
            <person name="Ohm R."/>
            <person name="Olson A."/>
            <person name="Spatafora J."/>
            <person name="Veneault-Fourrey C."/>
            <person name="Henrissat B."/>
            <person name="Grigoriev I."/>
            <person name="Martin F."/>
            <person name="Perotto S."/>
        </authorList>
    </citation>
    <scope>NUCLEOTIDE SEQUENCE [LARGE SCALE GENOMIC DNA]</scope>
    <source>
        <strain evidence="5 6">F</strain>
    </source>
</reference>
<dbReference type="AlphaFoldDB" id="A0A2J6QZK8"/>
<protein>
    <recommendedName>
        <fullName evidence="4">Zn(2)-C6 fungal-type domain-containing protein</fullName>
    </recommendedName>
</protein>
<dbReference type="GO" id="GO:0008270">
    <property type="term" value="F:zinc ion binding"/>
    <property type="evidence" value="ECO:0007669"/>
    <property type="project" value="InterPro"/>
</dbReference>
<dbReference type="GO" id="GO:0000981">
    <property type="term" value="F:DNA-binding transcription factor activity, RNA polymerase II-specific"/>
    <property type="evidence" value="ECO:0007669"/>
    <property type="project" value="InterPro"/>
</dbReference>
<evidence type="ECO:0000313" key="5">
    <source>
        <dbReference type="EMBL" id="PMD31669.1"/>
    </source>
</evidence>